<dbReference type="OrthoDB" id="423263at2759"/>
<evidence type="ECO:0000256" key="1">
    <source>
        <dbReference type="ARBA" id="ARBA00008455"/>
    </source>
</evidence>
<evidence type="ECO:0000313" key="5">
    <source>
        <dbReference type="Proteomes" id="UP000591131"/>
    </source>
</evidence>
<dbReference type="CDD" id="cd02248">
    <property type="entry name" value="Peptidase_C1A"/>
    <property type="match status" value="1"/>
</dbReference>
<dbReference type="InterPro" id="IPR000668">
    <property type="entry name" value="Peptidase_C1A_C"/>
</dbReference>
<keyword evidence="5" id="KW-1185">Reference proteome</keyword>
<reference evidence="4 5" key="1">
    <citation type="submission" date="2020-04" db="EMBL/GenBank/DDBJ databases">
        <title>Perkinsus chesapeaki whole genome sequence.</title>
        <authorList>
            <person name="Bogema D.R."/>
        </authorList>
    </citation>
    <scope>NUCLEOTIDE SEQUENCE [LARGE SCALE GENOMIC DNA]</scope>
    <source>
        <strain evidence="4">ATCC PRA-425</strain>
    </source>
</reference>
<dbReference type="Pfam" id="PF00112">
    <property type="entry name" value="Peptidase_C1"/>
    <property type="match status" value="1"/>
</dbReference>
<dbReference type="GO" id="GO:0008234">
    <property type="term" value="F:cysteine-type peptidase activity"/>
    <property type="evidence" value="ECO:0007669"/>
    <property type="project" value="InterPro"/>
</dbReference>
<feature type="domain" description="Peptidase C1A papain C-terminal" evidence="3">
    <location>
        <begin position="1"/>
        <end position="202"/>
    </location>
</feature>
<dbReference type="SUPFAM" id="SSF54001">
    <property type="entry name" value="Cysteine proteinases"/>
    <property type="match status" value="1"/>
</dbReference>
<sequence>MPATIGVIEAAIWKKTWMPPRTSVQQIVDCSRGEGNVGCSKGNIANSLRYINRHGLVSNSSYPYKAKDGFCNHAVTDDVSKQCLRVGELRGIDVTVIGSKRLDGLFERIQEAPVAVGIDVIASEWPFYRGGILQGLNCTEYPIHFMLLVGYGVSEDGINYWTVRNSWGSDWGEHGFARMVRDPHVKIGAGFCNIMLNPAYIVTFEEPLISPGCK</sequence>
<keyword evidence="2" id="KW-0865">Zymogen</keyword>
<dbReference type="Gene3D" id="3.90.70.10">
    <property type="entry name" value="Cysteine proteinases"/>
    <property type="match status" value="1"/>
</dbReference>
<dbReference type="AlphaFoldDB" id="A0A7J6L467"/>
<gene>
    <name evidence="4" type="ORF">FOL47_010213</name>
</gene>
<dbReference type="PANTHER" id="PTHR12411">
    <property type="entry name" value="CYSTEINE PROTEASE FAMILY C1-RELATED"/>
    <property type="match status" value="1"/>
</dbReference>
<comment type="similarity">
    <text evidence="1">Belongs to the peptidase C1 family.</text>
</comment>
<comment type="caution">
    <text evidence="4">The sequence shown here is derived from an EMBL/GenBank/DDBJ whole genome shotgun (WGS) entry which is preliminary data.</text>
</comment>
<name>A0A7J6L467_PERCH</name>
<dbReference type="InterPro" id="IPR038765">
    <property type="entry name" value="Papain-like_cys_pep_sf"/>
</dbReference>
<evidence type="ECO:0000259" key="3">
    <source>
        <dbReference type="SMART" id="SM00645"/>
    </source>
</evidence>
<dbReference type="SMART" id="SM00645">
    <property type="entry name" value="Pept_C1"/>
    <property type="match status" value="1"/>
</dbReference>
<evidence type="ECO:0000313" key="4">
    <source>
        <dbReference type="EMBL" id="KAF4653962.1"/>
    </source>
</evidence>
<proteinExistence type="inferred from homology"/>
<dbReference type="Proteomes" id="UP000591131">
    <property type="component" value="Unassembled WGS sequence"/>
</dbReference>
<dbReference type="InterPro" id="IPR039417">
    <property type="entry name" value="Peptidase_C1A_papain-like"/>
</dbReference>
<organism evidence="4 5">
    <name type="scientific">Perkinsus chesapeaki</name>
    <name type="common">Clam parasite</name>
    <name type="synonym">Perkinsus andrewsi</name>
    <dbReference type="NCBI Taxonomy" id="330153"/>
    <lineage>
        <taxon>Eukaryota</taxon>
        <taxon>Sar</taxon>
        <taxon>Alveolata</taxon>
        <taxon>Perkinsozoa</taxon>
        <taxon>Perkinsea</taxon>
        <taxon>Perkinsida</taxon>
        <taxon>Perkinsidae</taxon>
        <taxon>Perkinsus</taxon>
    </lineage>
</organism>
<evidence type="ECO:0000256" key="2">
    <source>
        <dbReference type="ARBA" id="ARBA00023145"/>
    </source>
</evidence>
<dbReference type="EMBL" id="JAAPAO010000772">
    <property type="protein sequence ID" value="KAF4653962.1"/>
    <property type="molecule type" value="Genomic_DNA"/>
</dbReference>
<dbReference type="GO" id="GO:0006508">
    <property type="term" value="P:proteolysis"/>
    <property type="evidence" value="ECO:0007669"/>
    <property type="project" value="InterPro"/>
</dbReference>
<dbReference type="InterPro" id="IPR013128">
    <property type="entry name" value="Peptidase_C1A"/>
</dbReference>
<accession>A0A7J6L467</accession>
<protein>
    <recommendedName>
        <fullName evidence="3">Peptidase C1A papain C-terminal domain-containing protein</fullName>
    </recommendedName>
</protein>